<accession>A0ABY3RWS9</accession>
<feature type="domain" description="AB hydrolase-1" evidence="1">
    <location>
        <begin position="3"/>
        <end position="223"/>
    </location>
</feature>
<gene>
    <name evidence="2" type="ORF">K8F61_03830</name>
</gene>
<keyword evidence="2" id="KW-0378">Hydrolase</keyword>
<dbReference type="Gene3D" id="3.40.50.1820">
    <property type="entry name" value="alpha/beta hydrolase"/>
    <property type="match status" value="1"/>
</dbReference>
<dbReference type="RefSeq" id="WP_231820735.1">
    <property type="nucleotide sequence ID" value="NZ_CP082781.1"/>
</dbReference>
<protein>
    <submittedName>
        <fullName evidence="2">Alpha/beta hydrolase</fullName>
    </submittedName>
</protein>
<dbReference type="PANTHER" id="PTHR37017:SF11">
    <property type="entry name" value="ESTERASE_LIPASE_THIOESTERASE DOMAIN-CONTAINING PROTEIN"/>
    <property type="match status" value="1"/>
</dbReference>
<keyword evidence="3" id="KW-1185">Reference proteome</keyword>
<name>A0ABY3RWS9_9MICO</name>
<dbReference type="EMBL" id="CP082781">
    <property type="protein sequence ID" value="UGS27346.1"/>
    <property type="molecule type" value="Genomic_DNA"/>
</dbReference>
<reference evidence="2 3" key="1">
    <citation type="submission" date="2023-01" db="EMBL/GenBank/DDBJ databases">
        <title>Characterization of estradiol degrading bacteria Microbacterium sp. MZT7 and reveal degrading genes through genome analysis.</title>
        <authorList>
            <person name="Hao P."/>
            <person name="Gao Y."/>
        </authorList>
    </citation>
    <scope>NUCLEOTIDE SEQUENCE [LARGE SCALE GENOMIC DNA]</scope>
    <source>
        <strain evidence="2 3">MZT7</strain>
    </source>
</reference>
<evidence type="ECO:0000313" key="2">
    <source>
        <dbReference type="EMBL" id="UGS27346.1"/>
    </source>
</evidence>
<dbReference type="InterPro" id="IPR029058">
    <property type="entry name" value="AB_hydrolase_fold"/>
</dbReference>
<proteinExistence type="predicted"/>
<dbReference type="GO" id="GO:0016787">
    <property type="term" value="F:hydrolase activity"/>
    <property type="evidence" value="ECO:0007669"/>
    <property type="project" value="UniProtKB-KW"/>
</dbReference>
<evidence type="ECO:0000259" key="1">
    <source>
        <dbReference type="Pfam" id="PF12697"/>
    </source>
</evidence>
<evidence type="ECO:0000313" key="3">
    <source>
        <dbReference type="Proteomes" id="UP001199642"/>
    </source>
</evidence>
<dbReference type="SUPFAM" id="SSF53474">
    <property type="entry name" value="alpha/beta-Hydrolases"/>
    <property type="match status" value="1"/>
</dbReference>
<organism evidence="2 3">
    <name type="scientific">Microbacterium resistens</name>
    <dbReference type="NCBI Taxonomy" id="156977"/>
    <lineage>
        <taxon>Bacteria</taxon>
        <taxon>Bacillati</taxon>
        <taxon>Actinomycetota</taxon>
        <taxon>Actinomycetes</taxon>
        <taxon>Micrococcales</taxon>
        <taxon>Microbacteriaceae</taxon>
        <taxon>Microbacterium</taxon>
    </lineage>
</organism>
<dbReference type="InterPro" id="IPR052897">
    <property type="entry name" value="Sec-Metab_Biosynth_Hydrolase"/>
</dbReference>
<sequence length="235" mass="25132">MDIILVPGLWLDASSWDSILPGLVAAGHRPHALTLPAVGEPGASSTEVGIADWVDAVVAEIDRAQAPVVPVGHSGGGNVVWGAADARPERVARVVFVDTAPPAPGYGISEFEIVDGVVPFPGWGFFPDEDVSDLDEATRARTAPLTRSVPARVPTDPIRLADPRRYDVPVTLLMGGMTEAEFGEQIRQWGDYAEEYGRIRDAEVVRIGSGHWPQFSVPDRLAELLVAAIDRSAGR</sequence>
<dbReference type="Pfam" id="PF12697">
    <property type="entry name" value="Abhydrolase_6"/>
    <property type="match status" value="1"/>
</dbReference>
<dbReference type="Proteomes" id="UP001199642">
    <property type="component" value="Chromosome"/>
</dbReference>
<dbReference type="PANTHER" id="PTHR37017">
    <property type="entry name" value="AB HYDROLASE-1 DOMAIN-CONTAINING PROTEIN-RELATED"/>
    <property type="match status" value="1"/>
</dbReference>
<dbReference type="InterPro" id="IPR000073">
    <property type="entry name" value="AB_hydrolase_1"/>
</dbReference>